<protein>
    <submittedName>
        <fullName evidence="5">Uncharacterized protein LOC117550836</fullName>
    </submittedName>
</protein>
<feature type="region of interest" description="Disordered" evidence="2">
    <location>
        <begin position="199"/>
        <end position="498"/>
    </location>
</feature>
<feature type="domain" description="Spermatogenesis-associated protein 2 PUB-like" evidence="3">
    <location>
        <begin position="78"/>
        <end position="183"/>
    </location>
</feature>
<accession>A0A6P8US36</accession>
<dbReference type="AlphaFoldDB" id="A0A6P8US36"/>
<reference evidence="5" key="1">
    <citation type="submission" date="2025-08" db="UniProtKB">
        <authorList>
            <consortium name="RefSeq"/>
        </authorList>
    </citation>
    <scope>IDENTIFICATION</scope>
</reference>
<dbReference type="GO" id="GO:0005737">
    <property type="term" value="C:cytoplasm"/>
    <property type="evidence" value="ECO:0007669"/>
    <property type="project" value="TreeGrafter"/>
</dbReference>
<evidence type="ECO:0000256" key="2">
    <source>
        <dbReference type="SAM" id="MobiDB-lite"/>
    </source>
</evidence>
<evidence type="ECO:0000313" key="4">
    <source>
        <dbReference type="Proteomes" id="UP000515161"/>
    </source>
</evidence>
<feature type="compositionally biased region" description="Low complexity" evidence="2">
    <location>
        <begin position="403"/>
        <end position="415"/>
    </location>
</feature>
<name>A0A6P8US36_GYMAC</name>
<dbReference type="PANTHER" id="PTHR15326:SF9">
    <property type="entry name" value="SPERMATOGENESIS-ASSOCIATED PROTEIN 2"/>
    <property type="match status" value="1"/>
</dbReference>
<keyword evidence="4" id="KW-1185">Reference proteome</keyword>
<proteinExistence type="inferred from homology"/>
<feature type="compositionally biased region" description="Basic and acidic residues" evidence="2">
    <location>
        <begin position="208"/>
        <end position="244"/>
    </location>
</feature>
<evidence type="ECO:0000313" key="5">
    <source>
        <dbReference type="RefSeq" id="XP_034079288.1"/>
    </source>
</evidence>
<evidence type="ECO:0000256" key="1">
    <source>
        <dbReference type="ARBA" id="ARBA00038142"/>
    </source>
</evidence>
<dbReference type="KEGG" id="gacu:117550836"/>
<dbReference type="OrthoDB" id="9837000at2759"/>
<gene>
    <name evidence="5" type="primary">LOC117550836</name>
</gene>
<dbReference type="Gene3D" id="1.20.58.2190">
    <property type="match status" value="1"/>
</dbReference>
<dbReference type="InterPro" id="IPR048839">
    <property type="entry name" value="SPATA2_PUB-like"/>
</dbReference>
<dbReference type="PANTHER" id="PTHR15326">
    <property type="entry name" value="SPERMATOGENESIS-ASSOCIATED PROTEIN 2/TAMOZHENNIC"/>
    <property type="match status" value="1"/>
</dbReference>
<evidence type="ECO:0000259" key="3">
    <source>
        <dbReference type="Pfam" id="PF21388"/>
    </source>
</evidence>
<feature type="compositionally biased region" description="Basic and acidic residues" evidence="2">
    <location>
        <begin position="282"/>
        <end position="291"/>
    </location>
</feature>
<dbReference type="GeneID" id="117550836"/>
<dbReference type="RefSeq" id="XP_034079288.1">
    <property type="nucleotide sequence ID" value="XM_034223397.1"/>
</dbReference>
<comment type="similarity">
    <text evidence="1">Belongs to the SPATA2 family.</text>
</comment>
<organism evidence="4 5">
    <name type="scientific">Gymnodraco acuticeps</name>
    <name type="common">Antarctic dragonfish</name>
    <dbReference type="NCBI Taxonomy" id="8218"/>
    <lineage>
        <taxon>Eukaryota</taxon>
        <taxon>Metazoa</taxon>
        <taxon>Chordata</taxon>
        <taxon>Craniata</taxon>
        <taxon>Vertebrata</taxon>
        <taxon>Euteleostomi</taxon>
        <taxon>Actinopterygii</taxon>
        <taxon>Neopterygii</taxon>
        <taxon>Teleostei</taxon>
        <taxon>Neoteleostei</taxon>
        <taxon>Acanthomorphata</taxon>
        <taxon>Eupercaria</taxon>
        <taxon>Perciformes</taxon>
        <taxon>Notothenioidei</taxon>
        <taxon>Bathydraconidae</taxon>
        <taxon>Gymnodraco</taxon>
    </lineage>
</organism>
<sequence>MKDSGREDSVSRHEVFEDYVNFFFQQCPEVGPCRDPPLLRRVARYLQTGEPGETFPLLPVHRAVLQGCAAPSSDCRKHLSAVSKAAELLETLCVNLFLQPWKKEIRTLKTYTGPFVYHLLPVLSSSTIQSVLASIGYLPHTDTALSEYRLSEEADPQRAQLLGFQLLLARVECSNLLELLERLGPQEWLDVLQRKAGPKTLEENTEENTTKGQREEEEEEIKKEEEADRREVPQSLDSRLEFKPQPKPHRSHLTSVDQSILEMHKSYPDLSIKGRRLVPHRAPREDSRGREGPPGSTDTHCDEAGADGGTTAAAPSVHRTEDGLTAEGVMGEESRGSGCSDRISGGSAPPGDPLSSSTTDGGRGEDELSGPKGEQSLKPGDPQPTAEHSAADLQNKTAAPPKLSSLSSLEESQLLKGLRERMGQLSVQETSEEGKGRHHKREEDNTKKERKASAEGGGEEQTLRTPLMEPGPAPCPPASSQLRPVEKREHPPLSSRTADCQAAFLSGVSDGRERHSDDLLCCPDHSLQRLPVFGVAVSRPDGDGLVSTLSMVPL</sequence>
<dbReference type="Proteomes" id="UP000515161">
    <property type="component" value="Unplaced"/>
</dbReference>
<feature type="compositionally biased region" description="Basic and acidic residues" evidence="2">
    <location>
        <begin position="441"/>
        <end position="453"/>
    </location>
</feature>
<dbReference type="Pfam" id="PF21388">
    <property type="entry name" value="SPATA2_PUB-like"/>
    <property type="match status" value="1"/>
</dbReference>
<dbReference type="InParanoid" id="A0A6P8US36"/>